<evidence type="ECO:0000313" key="1">
    <source>
        <dbReference type="EMBL" id="QKE93935.1"/>
    </source>
</evidence>
<accession>A0A6M8I1C1</accession>
<name>A0A6M8I1C1_9PROT</name>
<dbReference type="KEGG" id="lck:HN018_27425"/>
<organism evidence="1 2">
    <name type="scientific">Lichenicola cladoniae</name>
    <dbReference type="NCBI Taxonomy" id="1484109"/>
    <lineage>
        <taxon>Bacteria</taxon>
        <taxon>Pseudomonadati</taxon>
        <taxon>Pseudomonadota</taxon>
        <taxon>Alphaproteobacteria</taxon>
        <taxon>Acetobacterales</taxon>
        <taxon>Acetobacteraceae</taxon>
        <taxon>Lichenicola</taxon>
    </lineage>
</organism>
<keyword evidence="1" id="KW-0614">Plasmid</keyword>
<reference evidence="1 2" key="1">
    <citation type="journal article" date="2014" name="World J. Microbiol. Biotechnol.">
        <title>Biodiversity and physiological characteristics of Antarctic and Arctic lichens-associated bacteria.</title>
        <authorList>
            <person name="Lee Y.M."/>
            <person name="Kim E.H."/>
            <person name="Lee H.K."/>
            <person name="Hong S.G."/>
        </authorList>
    </citation>
    <scope>NUCLEOTIDE SEQUENCE [LARGE SCALE GENOMIC DNA]</scope>
    <source>
        <strain evidence="1 2">PAMC 26569</strain>
        <plasmid evidence="1">unnamed5</plasmid>
    </source>
</reference>
<dbReference type="EMBL" id="CP053712">
    <property type="protein sequence ID" value="QKE93935.1"/>
    <property type="molecule type" value="Genomic_DNA"/>
</dbReference>
<protein>
    <submittedName>
        <fullName evidence="1">Uncharacterized protein</fullName>
    </submittedName>
</protein>
<keyword evidence="2" id="KW-1185">Reference proteome</keyword>
<geneLocation type="plasmid" evidence="1 2">
    <name>unnamed5</name>
</geneLocation>
<evidence type="ECO:0000313" key="2">
    <source>
        <dbReference type="Proteomes" id="UP000500767"/>
    </source>
</evidence>
<dbReference type="Proteomes" id="UP000500767">
    <property type="component" value="Plasmid unnamed5"/>
</dbReference>
<sequence>MRVGVIAVGSIYYLQDQGFFRDRFGGTPVCRVPWMVEAFLNGTLGAAWRNPRTGQWESRFISGRSDLAVVRSLRDGRRQTISVRMLILHDDEGLWKVPTAYPDLPDLERFYRRRQAMALKAAA</sequence>
<gene>
    <name evidence="1" type="ORF">HN018_27425</name>
</gene>
<dbReference type="AlphaFoldDB" id="A0A6M8I1C1"/>
<proteinExistence type="predicted"/>